<keyword evidence="4" id="KW-1185">Reference proteome</keyword>
<dbReference type="Proteomes" id="UP001198220">
    <property type="component" value="Unassembled WGS sequence"/>
</dbReference>
<feature type="region of interest" description="Disordered" evidence="1">
    <location>
        <begin position="144"/>
        <end position="166"/>
    </location>
</feature>
<reference evidence="3 4" key="1">
    <citation type="submission" date="2021-10" db="EMBL/GenBank/DDBJ databases">
        <title>Anaerobic single-cell dispensing facilitates the cultivation of human gut bacteria.</title>
        <authorList>
            <person name="Afrizal A."/>
        </authorList>
    </citation>
    <scope>NUCLEOTIDE SEQUENCE [LARGE SCALE GENOMIC DNA]</scope>
    <source>
        <strain evidence="3 4">CLA-AA-H276</strain>
    </source>
</reference>
<dbReference type="AlphaFoldDB" id="A0AAE3D8V5"/>
<protein>
    <submittedName>
        <fullName evidence="3">Uncharacterized protein</fullName>
    </submittedName>
</protein>
<proteinExistence type="predicted"/>
<organism evidence="3 4">
    <name type="scientific">Hominiventricola filiformis</name>
    <dbReference type="NCBI Taxonomy" id="2885352"/>
    <lineage>
        <taxon>Bacteria</taxon>
        <taxon>Bacillati</taxon>
        <taxon>Bacillota</taxon>
        <taxon>Clostridia</taxon>
        <taxon>Lachnospirales</taxon>
        <taxon>Lachnospiraceae</taxon>
        <taxon>Hominiventricola</taxon>
    </lineage>
</organism>
<evidence type="ECO:0000313" key="3">
    <source>
        <dbReference type="EMBL" id="MCC2125073.1"/>
    </source>
</evidence>
<dbReference type="EMBL" id="JAJEPS010000001">
    <property type="protein sequence ID" value="MCC2125073.1"/>
    <property type="molecule type" value="Genomic_DNA"/>
</dbReference>
<dbReference type="RefSeq" id="WP_308458549.1">
    <property type="nucleotide sequence ID" value="NZ_JAJEPS010000001.1"/>
</dbReference>
<name>A0AAE3D8V5_9FIRM</name>
<feature type="signal peptide" evidence="2">
    <location>
        <begin position="1"/>
        <end position="25"/>
    </location>
</feature>
<feature type="chain" id="PRO_5042140436" evidence="2">
    <location>
        <begin position="26"/>
        <end position="486"/>
    </location>
</feature>
<feature type="compositionally biased region" description="Acidic residues" evidence="1">
    <location>
        <begin position="144"/>
        <end position="158"/>
    </location>
</feature>
<dbReference type="PROSITE" id="PS51257">
    <property type="entry name" value="PROKAR_LIPOPROTEIN"/>
    <property type="match status" value="1"/>
</dbReference>
<comment type="caution">
    <text evidence="3">The sequence shown here is derived from an EMBL/GenBank/DDBJ whole genome shotgun (WGS) entry which is preliminary data.</text>
</comment>
<accession>A0AAE3D8V5</accession>
<keyword evidence="2" id="KW-0732">Signal</keyword>
<evidence type="ECO:0000256" key="2">
    <source>
        <dbReference type="SAM" id="SignalP"/>
    </source>
</evidence>
<sequence length="486" mass="52778">MRLRDEKKAGALLLAALLLTGCGGAADTASNVEMGTAADAATIAAADTAAGTWELVSMTYNGMTVGKEDLEEMGTAMTLELLEDGTGTMDYDGTVYDLTWDDSSITMEDVADSYTLEDGVLMLANADTEMVFERPGSVAAVTAPDEEEGEETLPDGEEGQAAAADSKTETAVEDNWTVVPLASAQELVPYSCTEFSMNIPEGWNVRSSAMYTGMFHAIHVFDPENPVNQIFFMLKMEPLFSDENSRAMMALSSDLFGKCPILTNVSTQGVFEIFPQFADAMNATADYADIQTPYIADFSVTESFESTQGMSSVAISPSILRADFTQDGTAGEGMFTADVVPFAMGTGMGYYSVYNLTVLSAEKGTFQDWQPTLNKVLSSLNYTPEFQSFAMSQSNQAASTSQSLSQSASEMSDSIMSSWENRNRSQDIMSQKQSDATLGYERIVDTETGNIYKIDNGFTDWYDGSRYKSITDDQYTDSVEAVIHWK</sequence>
<gene>
    <name evidence="3" type="ORF">LKD36_02645</name>
</gene>
<evidence type="ECO:0000256" key="1">
    <source>
        <dbReference type="SAM" id="MobiDB-lite"/>
    </source>
</evidence>
<evidence type="ECO:0000313" key="4">
    <source>
        <dbReference type="Proteomes" id="UP001198220"/>
    </source>
</evidence>